<proteinExistence type="predicted"/>
<reference evidence="2" key="1">
    <citation type="submission" date="2025-08" db="UniProtKB">
        <authorList>
            <consortium name="RefSeq"/>
        </authorList>
    </citation>
    <scope>IDENTIFICATION</scope>
    <source>
        <tissue evidence="2">Kidney</tissue>
    </source>
</reference>
<dbReference type="Proteomes" id="UP000081671">
    <property type="component" value="Unplaced"/>
</dbReference>
<dbReference type="RefSeq" id="XP_012891190.1">
    <property type="nucleotide sequence ID" value="XM_013035736.1"/>
</dbReference>
<dbReference type="InterPro" id="IPR029096">
    <property type="entry name" value="Dppa3"/>
</dbReference>
<evidence type="ECO:0000313" key="1">
    <source>
        <dbReference type="Proteomes" id="UP000081671"/>
    </source>
</evidence>
<accession>A0A1S3GR78</accession>
<protein>
    <submittedName>
        <fullName evidence="2">Protein FAM156A/FAM156B-like</fullName>
    </submittedName>
</protein>
<sequence length="154" mass="17721">MEEDNPWEISTSTEKKAKFLKHRRSRYAKASGPFWRGRKVKSSSSHDVEQKRFKCECYYCKKYPGTSSGISVNRKSTSYSSPWYNLSLSFSNLTLNPGTNQPPLVQEWIQESEMMEEAWKQQSKRAFQRLVHIMGRMSLSSSSSGEGSAEQIMS</sequence>
<dbReference type="Pfam" id="PF15549">
    <property type="entry name" value="PGC7_Stella"/>
    <property type="match status" value="1"/>
</dbReference>
<evidence type="ECO:0000313" key="2">
    <source>
        <dbReference type="RefSeq" id="XP_012891190.1"/>
    </source>
</evidence>
<dbReference type="OrthoDB" id="9633499at2759"/>
<dbReference type="GeneID" id="106000458"/>
<name>A0A1S3GR78_DIPOR</name>
<keyword evidence="1" id="KW-1185">Reference proteome</keyword>
<dbReference type="InParanoid" id="A0A1S3GR78"/>
<organism evidence="1 2">
    <name type="scientific">Dipodomys ordii</name>
    <name type="common">Ord's kangaroo rat</name>
    <dbReference type="NCBI Taxonomy" id="10020"/>
    <lineage>
        <taxon>Eukaryota</taxon>
        <taxon>Metazoa</taxon>
        <taxon>Chordata</taxon>
        <taxon>Craniata</taxon>
        <taxon>Vertebrata</taxon>
        <taxon>Euteleostomi</taxon>
        <taxon>Mammalia</taxon>
        <taxon>Eutheria</taxon>
        <taxon>Euarchontoglires</taxon>
        <taxon>Glires</taxon>
        <taxon>Rodentia</taxon>
        <taxon>Castorimorpha</taxon>
        <taxon>Heteromyidae</taxon>
        <taxon>Dipodomyinae</taxon>
        <taxon>Dipodomys</taxon>
    </lineage>
</organism>
<dbReference type="AlphaFoldDB" id="A0A1S3GR78"/>
<gene>
    <name evidence="2" type="primary">LOC106000458</name>
</gene>
<dbReference type="KEGG" id="dord:106000458"/>